<evidence type="ECO:0000259" key="6">
    <source>
        <dbReference type="Pfam" id="PF21036"/>
    </source>
</evidence>
<keyword evidence="2" id="KW-0328">Glycosyltransferase</keyword>
<dbReference type="GO" id="GO:0016758">
    <property type="term" value="F:hexosyltransferase activity"/>
    <property type="evidence" value="ECO:0007669"/>
    <property type="project" value="UniProtKB-ARBA"/>
</dbReference>
<dbReference type="EMBL" id="SMKP01000038">
    <property type="protein sequence ID" value="TDD21153.1"/>
    <property type="molecule type" value="Genomic_DNA"/>
</dbReference>
<dbReference type="OrthoDB" id="5488434at2"/>
<dbReference type="InterPro" id="IPR048284">
    <property type="entry name" value="EryCIII-like_N"/>
</dbReference>
<dbReference type="Pfam" id="PF21036">
    <property type="entry name" value="EryCIII-like_N"/>
    <property type="match status" value="1"/>
</dbReference>
<dbReference type="GO" id="GO:0017000">
    <property type="term" value="P:antibiotic biosynthetic process"/>
    <property type="evidence" value="ECO:0007669"/>
    <property type="project" value="UniProtKB-ARBA"/>
</dbReference>
<protein>
    <submittedName>
        <fullName evidence="7">DUF1205 domain-containing protein</fullName>
    </submittedName>
</protein>
<evidence type="ECO:0000259" key="5">
    <source>
        <dbReference type="Pfam" id="PF06722"/>
    </source>
</evidence>
<dbReference type="PANTHER" id="PTHR48050">
    <property type="entry name" value="STEROL 3-BETA-GLUCOSYLTRANSFERASE"/>
    <property type="match status" value="1"/>
</dbReference>
<reference evidence="7 8" key="1">
    <citation type="submission" date="2019-03" db="EMBL/GenBank/DDBJ databases">
        <title>Draft genome sequences of novel Actinobacteria.</title>
        <authorList>
            <person name="Sahin N."/>
            <person name="Ay H."/>
            <person name="Saygin H."/>
        </authorList>
    </citation>
    <scope>NUCLEOTIDE SEQUENCE [LARGE SCALE GENOMIC DNA]</scope>
    <source>
        <strain evidence="7 8">KC712</strain>
    </source>
</reference>
<feature type="domain" description="Erythromycin biosynthesis protein CIII-like N-terminal" evidence="6">
    <location>
        <begin position="101"/>
        <end position="301"/>
    </location>
</feature>
<dbReference type="Pfam" id="PF06722">
    <property type="entry name" value="EryCIII-like_C"/>
    <property type="match status" value="1"/>
</dbReference>
<feature type="region of interest" description="Disordered" evidence="4">
    <location>
        <begin position="25"/>
        <end position="55"/>
    </location>
</feature>
<keyword evidence="8" id="KW-1185">Reference proteome</keyword>
<gene>
    <name evidence="7" type="ORF">E1294_15655</name>
</gene>
<comment type="similarity">
    <text evidence="1">Belongs to the glycosyltransferase 28 family.</text>
</comment>
<dbReference type="InterPro" id="IPR010610">
    <property type="entry name" value="EryCIII-like_C"/>
</dbReference>
<keyword evidence="3" id="KW-0808">Transferase</keyword>
<evidence type="ECO:0000313" key="8">
    <source>
        <dbReference type="Proteomes" id="UP000294543"/>
    </source>
</evidence>
<organism evidence="7 8">
    <name type="scientific">Nonomuraea diastatica</name>
    <dbReference type="NCBI Taxonomy" id="1848329"/>
    <lineage>
        <taxon>Bacteria</taxon>
        <taxon>Bacillati</taxon>
        <taxon>Actinomycetota</taxon>
        <taxon>Actinomycetes</taxon>
        <taxon>Streptosporangiales</taxon>
        <taxon>Streptosporangiaceae</taxon>
        <taxon>Nonomuraea</taxon>
    </lineage>
</organism>
<proteinExistence type="inferred from homology"/>
<dbReference type="Proteomes" id="UP000294543">
    <property type="component" value="Unassembled WGS sequence"/>
</dbReference>
<evidence type="ECO:0000256" key="2">
    <source>
        <dbReference type="ARBA" id="ARBA00022676"/>
    </source>
</evidence>
<sequence>MRRACSAGGHAALTWSRCGPCGRPRARPPACCRRTRPPDHRLPRAPRSPHGLHGLSIGPPRALHRASTAPPPALRTVAPMRILFTTIAAAAHFHPTVPLAWALRAAGHEVRVACEPGFTATVTQSGLPALAVGQDVDLRTFWQGHDLGPREDMTAKEHQRLRLTRAIGMFSGIAAAAADDLIAFAESWRPDLVVFEARAYAGLIAARRLGVPAVRHLWGLDTTYGRRDFDGPFLEELWSRYGLAGVDPLGDLTVAPCPPSLAEPGELPRKHIRYVPYNGPGVMPSWLLRPVERPRVCVTWGHMFAQRTGTLHGLEMAVAALRRLPVEVVAAITPSQRALLGEVPPGVRVVESMPLNLLLPTCDAVVNGGGAGTMMTALASAVPMIMVPSHADEYHYAERLGGAGAAVSVDYRQADAAAIERAAATVLGDPAYGTAAIRLRGESALLPTPGDLVADLEKLAVA</sequence>
<evidence type="ECO:0000313" key="7">
    <source>
        <dbReference type="EMBL" id="TDD21153.1"/>
    </source>
</evidence>
<dbReference type="PANTHER" id="PTHR48050:SF13">
    <property type="entry name" value="STEROL 3-BETA-GLUCOSYLTRANSFERASE UGT80A2"/>
    <property type="match status" value="1"/>
</dbReference>
<evidence type="ECO:0000256" key="1">
    <source>
        <dbReference type="ARBA" id="ARBA00006962"/>
    </source>
</evidence>
<dbReference type="GO" id="GO:0008194">
    <property type="term" value="F:UDP-glycosyltransferase activity"/>
    <property type="evidence" value="ECO:0007669"/>
    <property type="project" value="InterPro"/>
</dbReference>
<dbReference type="InterPro" id="IPR002213">
    <property type="entry name" value="UDP_glucos_trans"/>
</dbReference>
<feature type="domain" description="Erythromycin biosynthesis protein CIII-like C-terminal" evidence="5">
    <location>
        <begin position="318"/>
        <end position="459"/>
    </location>
</feature>
<evidence type="ECO:0000256" key="4">
    <source>
        <dbReference type="SAM" id="MobiDB-lite"/>
    </source>
</evidence>
<comment type="caution">
    <text evidence="7">The sequence shown here is derived from an EMBL/GenBank/DDBJ whole genome shotgun (WGS) entry which is preliminary data.</text>
</comment>
<dbReference type="AlphaFoldDB" id="A0A4R4WTZ2"/>
<dbReference type="InterPro" id="IPR050426">
    <property type="entry name" value="Glycosyltransferase_28"/>
</dbReference>
<evidence type="ECO:0000256" key="3">
    <source>
        <dbReference type="ARBA" id="ARBA00022679"/>
    </source>
</evidence>
<dbReference type="SUPFAM" id="SSF53756">
    <property type="entry name" value="UDP-Glycosyltransferase/glycogen phosphorylase"/>
    <property type="match status" value="1"/>
</dbReference>
<dbReference type="Gene3D" id="3.40.50.2000">
    <property type="entry name" value="Glycogen Phosphorylase B"/>
    <property type="match status" value="2"/>
</dbReference>
<accession>A0A4R4WTZ2</accession>
<name>A0A4R4WTZ2_9ACTN</name>
<dbReference type="CDD" id="cd03784">
    <property type="entry name" value="GT1_Gtf-like"/>
    <property type="match status" value="1"/>
</dbReference>